<dbReference type="EC" id="2.1.1.-" evidence="4"/>
<accession>K9TLM4</accession>
<evidence type="ECO:0000259" key="5">
    <source>
        <dbReference type="Pfam" id="PF01555"/>
    </source>
</evidence>
<dbReference type="HOGENOM" id="CLU_024927_10_1_3"/>
<proteinExistence type="inferred from homology"/>
<dbReference type="SUPFAM" id="SSF53335">
    <property type="entry name" value="S-adenosyl-L-methionine-dependent methyltransferases"/>
    <property type="match status" value="1"/>
</dbReference>
<reference evidence="6 7" key="1">
    <citation type="submission" date="2012-06" db="EMBL/GenBank/DDBJ databases">
        <title>Finished chromosome of genome of Oscillatoria acuminata PCC 6304.</title>
        <authorList>
            <consortium name="US DOE Joint Genome Institute"/>
            <person name="Gugger M."/>
            <person name="Coursin T."/>
            <person name="Rippka R."/>
            <person name="Tandeau De Marsac N."/>
            <person name="Huntemann M."/>
            <person name="Wei C.-L."/>
            <person name="Han J."/>
            <person name="Detter J.C."/>
            <person name="Han C."/>
            <person name="Tapia R."/>
            <person name="Davenport K."/>
            <person name="Daligault H."/>
            <person name="Erkkila T."/>
            <person name="Gu W."/>
            <person name="Munk A.C.C."/>
            <person name="Teshima H."/>
            <person name="Xu Y."/>
            <person name="Chain P."/>
            <person name="Chen A."/>
            <person name="Krypides N."/>
            <person name="Mavromatis K."/>
            <person name="Markowitz V."/>
            <person name="Szeto E."/>
            <person name="Ivanova N."/>
            <person name="Mikhailova N."/>
            <person name="Ovchinnikova G."/>
            <person name="Pagani I."/>
            <person name="Pati A."/>
            <person name="Goodwin L."/>
            <person name="Peters L."/>
            <person name="Pitluck S."/>
            <person name="Woyke T."/>
            <person name="Kerfeld C."/>
        </authorList>
    </citation>
    <scope>NUCLEOTIDE SEQUENCE [LARGE SCALE GENOMIC DNA]</scope>
    <source>
        <strain evidence="6 7">PCC 6304</strain>
    </source>
</reference>
<dbReference type="InParanoid" id="K9TLM4"/>
<dbReference type="FunFam" id="3.40.50.150:FF:000347">
    <property type="entry name" value="Methyltransferase"/>
    <property type="match status" value="1"/>
</dbReference>
<dbReference type="GO" id="GO:0005737">
    <property type="term" value="C:cytoplasm"/>
    <property type="evidence" value="ECO:0007669"/>
    <property type="project" value="TreeGrafter"/>
</dbReference>
<dbReference type="RefSeq" id="WP_015150060.1">
    <property type="nucleotide sequence ID" value="NC_019693.1"/>
</dbReference>
<keyword evidence="7" id="KW-1185">Reference proteome</keyword>
<dbReference type="KEGG" id="oac:Oscil6304_3885"/>
<keyword evidence="3" id="KW-0808">Transferase</keyword>
<dbReference type="Proteomes" id="UP000010367">
    <property type="component" value="Chromosome"/>
</dbReference>
<dbReference type="CDD" id="cd02440">
    <property type="entry name" value="AdoMet_MTases"/>
    <property type="match status" value="1"/>
</dbReference>
<protein>
    <recommendedName>
        <fullName evidence="4">Methyltransferase</fullName>
        <ecNumber evidence="4">2.1.1.-</ecNumber>
    </recommendedName>
</protein>
<dbReference type="eggNOG" id="COG2189">
    <property type="taxonomic scope" value="Bacteria"/>
</dbReference>
<dbReference type="InterPro" id="IPR029063">
    <property type="entry name" value="SAM-dependent_MTases_sf"/>
</dbReference>
<dbReference type="AlphaFoldDB" id="K9TLM4"/>
<dbReference type="InterPro" id="IPR001091">
    <property type="entry name" value="RM_Methyltransferase"/>
</dbReference>
<comment type="similarity">
    <text evidence="1 4">Belongs to the N(4)/N(6)-methyltransferase family.</text>
</comment>
<dbReference type="PATRIC" id="fig|56110.3.peg.4684"/>
<gene>
    <name evidence="6" type="ORF">Oscil6304_3885</name>
</gene>
<sequence length="404" mass="45625">MKVFTGDCLNLLEQIPDESVNAIYLDPPFFTEKIHKLKTRDGSKEFSFDDLWGCHKKYAEFLYQRLVPLHRVLKSSGSIFVHCDTTANYLIRSLLNEVFGPDQFRSEIIWHYKRWSNSKKGLLPAHQTIYFYSKTNSFTFNPHYTNYSESTNVDQILQRRSRNSQGKSIYARDEQGEVILNDSKKGVPLSDVWDIPYLNPKAKERVGYPTQKPILLLERIIEIATHPGDLILDPFCGSGTTLVAAQLLGRHGIGMDISADAIELTQQRLVNPIKTASNLLEKGRYSYLTANPDALALLQGLDAIPVHRNKGIDAILKQQFNNKPILVRVQRPGESLLDAVRLLSKAAQTKGSHCSILIRTEPLESVPKEVIPAFIQIIDAPALEIVEILHDLSSKCSYIGEKVK</sequence>
<dbReference type="PROSITE" id="PS00092">
    <property type="entry name" value="N6_MTASE"/>
    <property type="match status" value="1"/>
</dbReference>
<dbReference type="GO" id="GO:0003677">
    <property type="term" value="F:DNA binding"/>
    <property type="evidence" value="ECO:0007669"/>
    <property type="project" value="InterPro"/>
</dbReference>
<feature type="domain" description="DNA methylase N-4/N-6" evidence="5">
    <location>
        <begin position="20"/>
        <end position="266"/>
    </location>
</feature>
<evidence type="ECO:0000256" key="4">
    <source>
        <dbReference type="RuleBase" id="RU362026"/>
    </source>
</evidence>
<dbReference type="PANTHER" id="PTHR13370:SF24">
    <property type="entry name" value="TYPE III RESTRICTION-MODIFICATION ENZYME STYLTI MOD SUBUNIT"/>
    <property type="match status" value="1"/>
</dbReference>
<evidence type="ECO:0000313" key="7">
    <source>
        <dbReference type="Proteomes" id="UP000010367"/>
    </source>
</evidence>
<dbReference type="EMBL" id="CP003607">
    <property type="protein sequence ID" value="AFY83435.1"/>
    <property type="molecule type" value="Genomic_DNA"/>
</dbReference>
<dbReference type="GO" id="GO:0032259">
    <property type="term" value="P:methylation"/>
    <property type="evidence" value="ECO:0007669"/>
    <property type="project" value="UniProtKB-KW"/>
</dbReference>
<dbReference type="InterPro" id="IPR002941">
    <property type="entry name" value="DNA_methylase_N4/N6"/>
</dbReference>
<evidence type="ECO:0000256" key="3">
    <source>
        <dbReference type="ARBA" id="ARBA00022679"/>
    </source>
</evidence>
<dbReference type="Gene3D" id="3.40.50.150">
    <property type="entry name" value="Vaccinia Virus protein VP39"/>
    <property type="match status" value="1"/>
</dbReference>
<organism evidence="6 7">
    <name type="scientific">Oscillatoria acuminata PCC 6304</name>
    <dbReference type="NCBI Taxonomy" id="56110"/>
    <lineage>
        <taxon>Bacteria</taxon>
        <taxon>Bacillati</taxon>
        <taxon>Cyanobacteriota</taxon>
        <taxon>Cyanophyceae</taxon>
        <taxon>Oscillatoriophycideae</taxon>
        <taxon>Oscillatoriales</taxon>
        <taxon>Oscillatoriaceae</taxon>
        <taxon>Oscillatoria</taxon>
    </lineage>
</organism>
<evidence type="ECO:0000256" key="1">
    <source>
        <dbReference type="ARBA" id="ARBA00006594"/>
    </source>
</evidence>
<keyword evidence="2 6" id="KW-0489">Methyltransferase</keyword>
<evidence type="ECO:0000256" key="2">
    <source>
        <dbReference type="ARBA" id="ARBA00022603"/>
    </source>
</evidence>
<dbReference type="PRINTS" id="PR00508">
    <property type="entry name" value="S21N4MTFRASE"/>
</dbReference>
<dbReference type="InterPro" id="IPR002052">
    <property type="entry name" value="DNA_methylase_N6_adenine_CS"/>
</dbReference>
<evidence type="ECO:0000313" key="6">
    <source>
        <dbReference type="EMBL" id="AFY83435.1"/>
    </source>
</evidence>
<dbReference type="PANTHER" id="PTHR13370">
    <property type="entry name" value="RNA METHYLASE-RELATED"/>
    <property type="match status" value="1"/>
</dbReference>
<dbReference type="STRING" id="56110.Oscil6304_3885"/>
<name>K9TLM4_9CYAN</name>
<dbReference type="Pfam" id="PF01555">
    <property type="entry name" value="N6_N4_Mtase"/>
    <property type="match status" value="1"/>
</dbReference>
<dbReference type="REBASE" id="57892">
    <property type="entry name" value="M.Oac6304ORF3885P"/>
</dbReference>
<dbReference type="GO" id="GO:0008170">
    <property type="term" value="F:N-methyltransferase activity"/>
    <property type="evidence" value="ECO:0007669"/>
    <property type="project" value="InterPro"/>
</dbReference>